<dbReference type="Pfam" id="PF02912">
    <property type="entry name" value="Phe_tRNA-synt_N"/>
    <property type="match status" value="1"/>
</dbReference>
<dbReference type="GO" id="GO:0006432">
    <property type="term" value="P:phenylalanyl-tRNA aminoacylation"/>
    <property type="evidence" value="ECO:0007669"/>
    <property type="project" value="UniProtKB-UniRule"/>
</dbReference>
<dbReference type="RefSeq" id="WP_069407097.1">
    <property type="nucleotide sequence ID" value="NZ_JBHRZJ010000017.1"/>
</dbReference>
<feature type="binding site" evidence="13">
    <location>
        <position position="265"/>
    </location>
    <ligand>
        <name>Mg(2+)</name>
        <dbReference type="ChEBI" id="CHEBI:18420"/>
        <note>shared with beta subunit</note>
    </ligand>
</feature>
<comment type="subcellular location">
    <subcellularLocation>
        <location evidence="1 13">Cytoplasm</location>
    </subcellularLocation>
</comment>
<evidence type="ECO:0000256" key="10">
    <source>
        <dbReference type="ARBA" id="ARBA00022917"/>
    </source>
</evidence>
<dbReference type="OrthoDB" id="9800719at2"/>
<dbReference type="InterPro" id="IPR022911">
    <property type="entry name" value="Phe_tRNA_ligase_alpha1_bac"/>
</dbReference>
<evidence type="ECO:0000256" key="2">
    <source>
        <dbReference type="ARBA" id="ARBA00010207"/>
    </source>
</evidence>
<dbReference type="InterPro" id="IPR002319">
    <property type="entry name" value="Phenylalanyl-tRNA_Synthase"/>
</dbReference>
<dbReference type="PROSITE" id="PS50862">
    <property type="entry name" value="AA_TRNA_LIGASE_II"/>
    <property type="match status" value="1"/>
</dbReference>
<dbReference type="AlphaFoldDB" id="A0A1E3R8Q1"/>
<dbReference type="InterPro" id="IPR004188">
    <property type="entry name" value="Phe-tRNA_ligase_II_N"/>
</dbReference>
<dbReference type="EC" id="6.1.1.20" evidence="13"/>
<comment type="caution">
    <text evidence="15">The sequence shown here is derived from an EMBL/GenBank/DDBJ whole genome shotgun (WGS) entry which is preliminary data.</text>
</comment>
<evidence type="ECO:0000256" key="4">
    <source>
        <dbReference type="ARBA" id="ARBA00022490"/>
    </source>
</evidence>
<dbReference type="FunFam" id="3.30.930.10:FF:000003">
    <property type="entry name" value="Phenylalanine--tRNA ligase alpha subunit"/>
    <property type="match status" value="1"/>
</dbReference>
<dbReference type="NCBIfam" id="TIGR00468">
    <property type="entry name" value="pheS"/>
    <property type="match status" value="1"/>
</dbReference>
<dbReference type="EMBL" id="MIGZ01000154">
    <property type="protein sequence ID" value="ODQ86243.1"/>
    <property type="molecule type" value="Genomic_DNA"/>
</dbReference>
<keyword evidence="9 13" id="KW-0460">Magnesium</keyword>
<dbReference type="GO" id="GO:0005524">
    <property type="term" value="F:ATP binding"/>
    <property type="evidence" value="ECO:0007669"/>
    <property type="project" value="UniProtKB-UniRule"/>
</dbReference>
<comment type="similarity">
    <text evidence="2 13">Belongs to the class-II aminoacyl-tRNA synthetase family. Phe-tRNA synthetase alpha subunit type 1 subfamily.</text>
</comment>
<dbReference type="Gene3D" id="3.30.930.10">
    <property type="entry name" value="Bira Bifunctional Protein, Domain 2"/>
    <property type="match status" value="1"/>
</dbReference>
<name>A0A1E3R8Q1_9MYCO</name>
<dbReference type="SUPFAM" id="SSF55681">
    <property type="entry name" value="Class II aaRS and biotin synthetases"/>
    <property type="match status" value="1"/>
</dbReference>
<evidence type="ECO:0000256" key="3">
    <source>
        <dbReference type="ARBA" id="ARBA00011209"/>
    </source>
</evidence>
<dbReference type="Proteomes" id="UP000094243">
    <property type="component" value="Unassembled WGS sequence"/>
</dbReference>
<accession>A0A1E3R8Q1</accession>
<dbReference type="PANTHER" id="PTHR11538">
    <property type="entry name" value="PHENYLALANYL-TRNA SYNTHETASE"/>
    <property type="match status" value="1"/>
</dbReference>
<evidence type="ECO:0000313" key="16">
    <source>
        <dbReference type="Proteomes" id="UP000094243"/>
    </source>
</evidence>
<dbReference type="GO" id="GO:0005737">
    <property type="term" value="C:cytoplasm"/>
    <property type="evidence" value="ECO:0007669"/>
    <property type="project" value="UniProtKB-SubCell"/>
</dbReference>
<keyword evidence="6 13" id="KW-0479">Metal-binding</keyword>
<dbReference type="GO" id="GO:0000287">
    <property type="term" value="F:magnesium ion binding"/>
    <property type="evidence" value="ECO:0007669"/>
    <property type="project" value="UniProtKB-UniRule"/>
</dbReference>
<proteinExistence type="inferred from homology"/>
<evidence type="ECO:0000256" key="5">
    <source>
        <dbReference type="ARBA" id="ARBA00022598"/>
    </source>
</evidence>
<evidence type="ECO:0000313" key="15">
    <source>
        <dbReference type="EMBL" id="ODQ86243.1"/>
    </source>
</evidence>
<comment type="cofactor">
    <cofactor evidence="13">
        <name>Mg(2+)</name>
        <dbReference type="ChEBI" id="CHEBI:18420"/>
    </cofactor>
    <text evidence="13">Binds 2 magnesium ions per tetramer.</text>
</comment>
<comment type="subunit">
    <text evidence="3 13">Tetramer of two alpha and two beta subunits.</text>
</comment>
<keyword evidence="8 13" id="KW-0067">ATP-binding</keyword>
<dbReference type="InterPro" id="IPR006195">
    <property type="entry name" value="aa-tRNA-synth_II"/>
</dbReference>
<evidence type="ECO:0000256" key="8">
    <source>
        <dbReference type="ARBA" id="ARBA00022840"/>
    </source>
</evidence>
<comment type="catalytic activity">
    <reaction evidence="12 13">
        <text>tRNA(Phe) + L-phenylalanine + ATP = L-phenylalanyl-tRNA(Phe) + AMP + diphosphate + H(+)</text>
        <dbReference type="Rhea" id="RHEA:19413"/>
        <dbReference type="Rhea" id="RHEA-COMP:9668"/>
        <dbReference type="Rhea" id="RHEA-COMP:9699"/>
        <dbReference type="ChEBI" id="CHEBI:15378"/>
        <dbReference type="ChEBI" id="CHEBI:30616"/>
        <dbReference type="ChEBI" id="CHEBI:33019"/>
        <dbReference type="ChEBI" id="CHEBI:58095"/>
        <dbReference type="ChEBI" id="CHEBI:78442"/>
        <dbReference type="ChEBI" id="CHEBI:78531"/>
        <dbReference type="ChEBI" id="CHEBI:456215"/>
        <dbReference type="EC" id="6.1.1.20"/>
    </reaction>
</comment>
<dbReference type="HAMAP" id="MF_00281">
    <property type="entry name" value="Phe_tRNA_synth_alpha1"/>
    <property type="match status" value="1"/>
</dbReference>
<keyword evidence="5 13" id="KW-0436">Ligase</keyword>
<organism evidence="15 16">
    <name type="scientific">Mycolicibacterium holsaticum</name>
    <dbReference type="NCBI Taxonomy" id="152142"/>
    <lineage>
        <taxon>Bacteria</taxon>
        <taxon>Bacillati</taxon>
        <taxon>Actinomycetota</taxon>
        <taxon>Actinomycetes</taxon>
        <taxon>Mycobacteriales</taxon>
        <taxon>Mycobacteriaceae</taxon>
        <taxon>Mycolicibacterium</taxon>
    </lineage>
</organism>
<dbReference type="GO" id="GO:0000049">
    <property type="term" value="F:tRNA binding"/>
    <property type="evidence" value="ECO:0007669"/>
    <property type="project" value="InterPro"/>
</dbReference>
<evidence type="ECO:0000259" key="14">
    <source>
        <dbReference type="PROSITE" id="PS50862"/>
    </source>
</evidence>
<dbReference type="InterPro" id="IPR045864">
    <property type="entry name" value="aa-tRNA-synth_II/BPL/LPL"/>
</dbReference>
<evidence type="ECO:0000256" key="6">
    <source>
        <dbReference type="ARBA" id="ARBA00022723"/>
    </source>
</evidence>
<gene>
    <name evidence="13" type="primary">pheS</name>
    <name evidence="15" type="ORF">BHQ17_21345</name>
</gene>
<sequence>MADQPIDLSQDALTEVVGAARRAFEQAADLDALSHAKTEHLGDRSPVALARQSLGSLPKADRADAGKRVNVARAEVQAAYDERLDVLRAERDAAVLVAERIDVTLPSTRQQIGARHPITILGEHVADAFVAMGWELAEGPEVETEQFNFDALNFPPDHPARSEQDTFYIAPEGSREVLRTHTSPVQIRTLLQRDLPVYIISIGRTFRTDELDATHTPVFHQVEGLAVDKNLTMAHLRGTLDAFARSQFGPAGRTRFRPHFFPFTEPSAEVDIWFEDKKGGPGWVEWGGCGMVNPNVLRACGIDPDVYSGFAFGMGLERTLQFRNGIPDMRDMVEGDIRFSLPFGVGA</sequence>
<protein>
    <recommendedName>
        <fullName evidence="13">Phenylalanine--tRNA ligase alpha subunit</fullName>
        <ecNumber evidence="13">6.1.1.20</ecNumber>
    </recommendedName>
    <alternativeName>
        <fullName evidence="13">Phenylalanyl-tRNA synthetase alpha subunit</fullName>
        <shortName evidence="13">PheRS</shortName>
    </alternativeName>
</protein>
<evidence type="ECO:0000256" key="13">
    <source>
        <dbReference type="HAMAP-Rule" id="MF_00281"/>
    </source>
</evidence>
<keyword evidence="16" id="KW-1185">Reference proteome</keyword>
<dbReference type="CDD" id="cd00496">
    <property type="entry name" value="PheRS_alpha_core"/>
    <property type="match status" value="1"/>
</dbReference>
<keyword evidence="11 13" id="KW-0030">Aminoacyl-tRNA synthetase</keyword>
<keyword evidence="4 13" id="KW-0963">Cytoplasm</keyword>
<keyword evidence="10 13" id="KW-0648">Protein biosynthesis</keyword>
<dbReference type="GO" id="GO:0004826">
    <property type="term" value="F:phenylalanine-tRNA ligase activity"/>
    <property type="evidence" value="ECO:0007669"/>
    <property type="project" value="UniProtKB-UniRule"/>
</dbReference>
<dbReference type="InterPro" id="IPR004529">
    <property type="entry name" value="Phe-tRNA-synth_IIc_asu"/>
</dbReference>
<dbReference type="InterPro" id="IPR010978">
    <property type="entry name" value="tRNA-bd_arm"/>
</dbReference>
<dbReference type="PANTHER" id="PTHR11538:SF41">
    <property type="entry name" value="PHENYLALANINE--TRNA LIGASE, MITOCHONDRIAL"/>
    <property type="match status" value="1"/>
</dbReference>
<feature type="domain" description="Aminoacyl-transfer RNA synthetases class-II family profile" evidence="14">
    <location>
        <begin position="129"/>
        <end position="342"/>
    </location>
</feature>
<evidence type="ECO:0000256" key="1">
    <source>
        <dbReference type="ARBA" id="ARBA00004496"/>
    </source>
</evidence>
<evidence type="ECO:0000256" key="11">
    <source>
        <dbReference type="ARBA" id="ARBA00023146"/>
    </source>
</evidence>
<evidence type="ECO:0000256" key="7">
    <source>
        <dbReference type="ARBA" id="ARBA00022741"/>
    </source>
</evidence>
<dbReference type="Pfam" id="PF01409">
    <property type="entry name" value="tRNA-synt_2d"/>
    <property type="match status" value="1"/>
</dbReference>
<keyword evidence="7 13" id="KW-0547">Nucleotide-binding</keyword>
<evidence type="ECO:0000256" key="12">
    <source>
        <dbReference type="ARBA" id="ARBA00049255"/>
    </source>
</evidence>
<dbReference type="SUPFAM" id="SSF46589">
    <property type="entry name" value="tRNA-binding arm"/>
    <property type="match status" value="1"/>
</dbReference>
<evidence type="ECO:0000256" key="9">
    <source>
        <dbReference type="ARBA" id="ARBA00022842"/>
    </source>
</evidence>
<reference evidence="16" key="1">
    <citation type="submission" date="2016-09" db="EMBL/GenBank/DDBJ databases">
        <authorList>
            <person name="Greninger A.L."/>
            <person name="Jerome K.R."/>
            <person name="Mcnair B."/>
            <person name="Wallis C."/>
            <person name="Fang F."/>
        </authorList>
    </citation>
    <scope>NUCLEOTIDE SEQUENCE [LARGE SCALE GENOMIC DNA]</scope>
    <source>
        <strain evidence="16">M7</strain>
    </source>
</reference>